<keyword evidence="3" id="KW-1185">Reference proteome</keyword>
<sequence length="85" mass="8828">MTTGALPAARPHGQGQAFQAVPDAGKPFSGIRACQTETGPAPANHGSRMLTRLPHLLPGIDARPDAAADRAMPPFRHTAAARRPA</sequence>
<evidence type="ECO:0000313" key="2">
    <source>
        <dbReference type="EMBL" id="ACO73960.1"/>
    </source>
</evidence>
<gene>
    <name evidence="2" type="ordered locus">LHK_00968</name>
</gene>
<dbReference type="EMBL" id="CP001154">
    <property type="protein sequence ID" value="ACO73960.1"/>
    <property type="molecule type" value="Genomic_DNA"/>
</dbReference>
<accession>C1D5S9</accession>
<feature type="region of interest" description="Disordered" evidence="1">
    <location>
        <begin position="65"/>
        <end position="85"/>
    </location>
</feature>
<dbReference type="Proteomes" id="UP000002010">
    <property type="component" value="Chromosome"/>
</dbReference>
<dbReference type="AlphaFoldDB" id="C1D5S9"/>
<reference evidence="2 3" key="1">
    <citation type="journal article" date="2009" name="PLoS Genet.">
        <title>The complete genome and proteome of Laribacter hongkongensis reveal potential mechanisms for adaptations to different temperatures and habitats.</title>
        <authorList>
            <person name="Woo P.C."/>
            <person name="Lau S.K."/>
            <person name="Tse H."/>
            <person name="Teng J.L."/>
            <person name="Curreem S.O."/>
            <person name="Tsang A.K."/>
            <person name="Fan R.Y."/>
            <person name="Wong G.K."/>
            <person name="Huang Y."/>
            <person name="Loman N.J."/>
            <person name="Snyder L.A."/>
            <person name="Cai J.J."/>
            <person name="Huang J.D."/>
            <person name="Mak W."/>
            <person name="Pallen M.J."/>
            <person name="Lok S."/>
            <person name="Yuen K.Y."/>
        </authorList>
    </citation>
    <scope>NUCLEOTIDE SEQUENCE [LARGE SCALE GENOMIC DNA]</scope>
    <source>
        <strain evidence="2 3">HLHK9</strain>
    </source>
</reference>
<name>C1D5S9_LARHH</name>
<protein>
    <submittedName>
        <fullName evidence="2">Uncharacterized protein</fullName>
    </submittedName>
</protein>
<dbReference type="HOGENOM" id="CLU_2508628_0_0_4"/>
<dbReference type="KEGG" id="lhk:LHK_00968"/>
<proteinExistence type="predicted"/>
<dbReference type="STRING" id="557598.LHK_00968"/>
<feature type="region of interest" description="Disordered" evidence="1">
    <location>
        <begin position="1"/>
        <end position="24"/>
    </location>
</feature>
<evidence type="ECO:0000256" key="1">
    <source>
        <dbReference type="SAM" id="MobiDB-lite"/>
    </source>
</evidence>
<organism evidence="2 3">
    <name type="scientific">Laribacter hongkongensis (strain HLHK9)</name>
    <dbReference type="NCBI Taxonomy" id="557598"/>
    <lineage>
        <taxon>Bacteria</taxon>
        <taxon>Pseudomonadati</taxon>
        <taxon>Pseudomonadota</taxon>
        <taxon>Betaproteobacteria</taxon>
        <taxon>Neisseriales</taxon>
        <taxon>Aquaspirillaceae</taxon>
        <taxon>Laribacter</taxon>
    </lineage>
</organism>
<evidence type="ECO:0000313" key="3">
    <source>
        <dbReference type="Proteomes" id="UP000002010"/>
    </source>
</evidence>